<feature type="compositionally biased region" description="Basic residues" evidence="1">
    <location>
        <begin position="1"/>
        <end position="10"/>
    </location>
</feature>
<dbReference type="EMBL" id="CACRXK020020303">
    <property type="protein sequence ID" value="CAB4034653.1"/>
    <property type="molecule type" value="Genomic_DNA"/>
</dbReference>
<feature type="region of interest" description="Disordered" evidence="1">
    <location>
        <begin position="1"/>
        <end position="50"/>
    </location>
</feature>
<organism evidence="2 3">
    <name type="scientific">Paramuricea clavata</name>
    <name type="common">Red gorgonian</name>
    <name type="synonym">Violescent sea-whip</name>
    <dbReference type="NCBI Taxonomy" id="317549"/>
    <lineage>
        <taxon>Eukaryota</taxon>
        <taxon>Metazoa</taxon>
        <taxon>Cnidaria</taxon>
        <taxon>Anthozoa</taxon>
        <taxon>Octocorallia</taxon>
        <taxon>Malacalcyonacea</taxon>
        <taxon>Plexauridae</taxon>
        <taxon>Paramuricea</taxon>
    </lineage>
</organism>
<dbReference type="SUPFAM" id="SSF53098">
    <property type="entry name" value="Ribonuclease H-like"/>
    <property type="match status" value="1"/>
</dbReference>
<protein>
    <submittedName>
        <fullName evidence="2">E3 SUMO- ligase KIAA1586-like isoform X3</fullName>
    </submittedName>
</protein>
<dbReference type="InterPro" id="IPR012337">
    <property type="entry name" value="RNaseH-like_sf"/>
</dbReference>
<gene>
    <name evidence="2" type="ORF">PACLA_8A068678</name>
</gene>
<keyword evidence="2" id="KW-0436">Ligase</keyword>
<dbReference type="AlphaFoldDB" id="A0A6S7L5D0"/>
<proteinExistence type="predicted"/>
<evidence type="ECO:0000313" key="2">
    <source>
        <dbReference type="EMBL" id="CAB4034653.1"/>
    </source>
</evidence>
<dbReference type="Proteomes" id="UP001152795">
    <property type="component" value="Unassembled WGS sequence"/>
</dbReference>
<evidence type="ECO:0000256" key="1">
    <source>
        <dbReference type="SAM" id="MobiDB-lite"/>
    </source>
</evidence>
<dbReference type="PANTHER" id="PTHR46880:SF5">
    <property type="entry name" value="DUF4371 DOMAIN-CONTAINING PROTEIN"/>
    <property type="match status" value="1"/>
</dbReference>
<sequence>MKRSMKSGHQKRTESKRKVLQQSANAPGQRSLFEMFRSTTTNSSTTTNTERECIGTAEERSNEIIDFSGEKSQHVELPDPVPVMVVVESDTEAKETTNTCGNIATVSTSKSDSKNSNDWYRGMKLDVDWLLDAAKCLVLKKEIKDKRKRPTVTCLLCNKYEFQVRKMTSNCQLPIANGVRVDGKDRLKHVVDHLLSPAHEETERLNDCDKTWCDKSDKHPWVRVFKKWNDEKLQGLVRIAIDAYNDSQVETLSARSWPSRSLAVEHSNHVLHHFESQGWDADFVPFDPPASCYHYRDSMLYAEIRNIIAKQETKKVAQLLKDCLCYSVQIDGSADKQQVDSKFITARYVPCDEVSVKTVFLGIASSDLGGAEGLLDSFTTCIENIGINTDKLVGVTTDGENANTGKNAGLWKLLQDYIGRDILTIWCVCHRSDLALESVQAEVPELTIWMSNVLAVATFFRTSPRRTKLLHKVEEKCLSFPKHFDVRFAEHTRNLLNAVLHNLDAARRVWQDMVDGTIESNSKEKQMAKGFIEKWYKGSRQVWLTAVMFDLCTTFKTLQKLFQKSNLILPDVLTAKDSAMQNLKIMNDIPVPGGKEEQNLELHDNEQNRPVRRTSTAHQFVTSQNRNSNAIRNEIVQSAINFLGQRMNTENDGTVESLMSILEASSSKDLILASRNLVSSILGPSCLSDFVSDVCKSWNNLAKIEHVEVEDTGTMYALRLRKMIQASTGLLKKFLASFLTLGPHSMATERVVSHYNNVKTSGRSSLNPETINGILHISLNGKGASFFDPKPVVSEFLTSKERRNREPCEELYKQREFVKHFFKQESGCL</sequence>
<dbReference type="OrthoDB" id="6597828at2759"/>
<feature type="compositionally biased region" description="Low complexity" evidence="1">
    <location>
        <begin position="38"/>
        <end position="48"/>
    </location>
</feature>
<dbReference type="GO" id="GO:0016874">
    <property type="term" value="F:ligase activity"/>
    <property type="evidence" value="ECO:0007669"/>
    <property type="project" value="UniProtKB-KW"/>
</dbReference>
<evidence type="ECO:0000313" key="3">
    <source>
        <dbReference type="Proteomes" id="UP001152795"/>
    </source>
</evidence>
<comment type="caution">
    <text evidence="2">The sequence shown here is derived from an EMBL/GenBank/DDBJ whole genome shotgun (WGS) entry which is preliminary data.</text>
</comment>
<accession>A0A6S7L5D0</accession>
<keyword evidence="3" id="KW-1185">Reference proteome</keyword>
<name>A0A6S7L5D0_PARCT</name>
<reference evidence="2" key="1">
    <citation type="submission" date="2020-04" db="EMBL/GenBank/DDBJ databases">
        <authorList>
            <person name="Alioto T."/>
            <person name="Alioto T."/>
            <person name="Gomez Garrido J."/>
        </authorList>
    </citation>
    <scope>NUCLEOTIDE SEQUENCE</scope>
    <source>
        <strain evidence="2">A484AB</strain>
    </source>
</reference>
<dbReference type="PANTHER" id="PTHR46880">
    <property type="entry name" value="RAS-ASSOCIATING DOMAIN-CONTAINING PROTEIN"/>
    <property type="match status" value="1"/>
</dbReference>